<name>A0A6J6HLE3_9ZZZZ</name>
<dbReference type="AlphaFoldDB" id="A0A6J6HLE3"/>
<protein>
    <submittedName>
        <fullName evidence="1">Unannotated protein</fullName>
    </submittedName>
</protein>
<dbReference type="EMBL" id="CAEZVF010000003">
    <property type="protein sequence ID" value="CAB4613806.1"/>
    <property type="molecule type" value="Genomic_DNA"/>
</dbReference>
<reference evidence="1" key="1">
    <citation type="submission" date="2020-05" db="EMBL/GenBank/DDBJ databases">
        <authorList>
            <person name="Chiriac C."/>
            <person name="Salcher M."/>
            <person name="Ghai R."/>
            <person name="Kavagutti S V."/>
        </authorList>
    </citation>
    <scope>NUCLEOTIDE SEQUENCE</scope>
</reference>
<gene>
    <name evidence="1" type="ORF">UFOPK1939_00048</name>
</gene>
<proteinExistence type="predicted"/>
<sequence>MPRCVDCRNSCVYSVCPASSQRNHVFVGRRGKNVSQCRAHCGQRQGITGQRSANSPHIKVVFGHANSDAVGDLLCHPKGTAGNASPNGLTHGQHVGLEPVCAGPAPGTHREGVGFVNDPDRAVFRSQLSASVEVAGLRKHNADVGQRWFHQNRSNVAGLQRAFEVIHAVVIDHDGGFVQVNGCSDVAGPRHGLAVLVQDGKGLVNGSVVAPIVDHDLVPAGDLARMTDGIAVGIGGRQSELPQWKSEALL</sequence>
<accession>A0A6J6HLE3</accession>
<evidence type="ECO:0000313" key="1">
    <source>
        <dbReference type="EMBL" id="CAB4613806.1"/>
    </source>
</evidence>
<organism evidence="1">
    <name type="scientific">freshwater metagenome</name>
    <dbReference type="NCBI Taxonomy" id="449393"/>
    <lineage>
        <taxon>unclassified sequences</taxon>
        <taxon>metagenomes</taxon>
        <taxon>ecological metagenomes</taxon>
    </lineage>
</organism>